<dbReference type="AlphaFoldDB" id="R7TH52"/>
<accession>R7TH52</accession>
<keyword evidence="4" id="KW-1185">Reference proteome</keyword>
<feature type="transmembrane region" description="Helical" evidence="1">
    <location>
        <begin position="6"/>
        <end position="31"/>
    </location>
</feature>
<keyword evidence="1" id="KW-0472">Membrane</keyword>
<evidence type="ECO:0000313" key="4">
    <source>
        <dbReference type="Proteomes" id="UP000014760"/>
    </source>
</evidence>
<gene>
    <name evidence="2" type="ORF">CAPTEDRAFT_197463</name>
</gene>
<evidence type="ECO:0000313" key="3">
    <source>
        <dbReference type="EnsemblMetazoa" id="CapteP197463"/>
    </source>
</evidence>
<dbReference type="EMBL" id="AMQN01003092">
    <property type="status" value="NOT_ANNOTATED_CDS"/>
    <property type="molecule type" value="Genomic_DNA"/>
</dbReference>
<dbReference type="EnsemblMetazoa" id="CapteT197463">
    <property type="protein sequence ID" value="CapteP197463"/>
    <property type="gene ID" value="CapteG197463"/>
</dbReference>
<name>R7TH52_CAPTE</name>
<feature type="transmembrane region" description="Helical" evidence="1">
    <location>
        <begin position="146"/>
        <end position="173"/>
    </location>
</feature>
<keyword evidence="1" id="KW-1133">Transmembrane helix</keyword>
<dbReference type="Proteomes" id="UP000014760">
    <property type="component" value="Unassembled WGS sequence"/>
</dbReference>
<reference evidence="2 4" key="2">
    <citation type="journal article" date="2013" name="Nature">
        <title>Insights into bilaterian evolution from three spiralian genomes.</title>
        <authorList>
            <person name="Simakov O."/>
            <person name="Marletaz F."/>
            <person name="Cho S.J."/>
            <person name="Edsinger-Gonzales E."/>
            <person name="Havlak P."/>
            <person name="Hellsten U."/>
            <person name="Kuo D.H."/>
            <person name="Larsson T."/>
            <person name="Lv J."/>
            <person name="Arendt D."/>
            <person name="Savage R."/>
            <person name="Osoegawa K."/>
            <person name="de Jong P."/>
            <person name="Grimwood J."/>
            <person name="Chapman J.A."/>
            <person name="Shapiro H."/>
            <person name="Aerts A."/>
            <person name="Otillar R.P."/>
            <person name="Terry A.Y."/>
            <person name="Boore J.L."/>
            <person name="Grigoriev I.V."/>
            <person name="Lindberg D.R."/>
            <person name="Seaver E.C."/>
            <person name="Weisblat D.A."/>
            <person name="Putnam N.H."/>
            <person name="Rokhsar D.S."/>
        </authorList>
    </citation>
    <scope>NUCLEOTIDE SEQUENCE</scope>
    <source>
        <strain evidence="2 4">I ESC-2004</strain>
    </source>
</reference>
<reference evidence="4" key="1">
    <citation type="submission" date="2012-12" db="EMBL/GenBank/DDBJ databases">
        <authorList>
            <person name="Hellsten U."/>
            <person name="Grimwood J."/>
            <person name="Chapman J.A."/>
            <person name="Shapiro H."/>
            <person name="Aerts A."/>
            <person name="Otillar R.P."/>
            <person name="Terry A.Y."/>
            <person name="Boore J.L."/>
            <person name="Simakov O."/>
            <person name="Marletaz F."/>
            <person name="Cho S.-J."/>
            <person name="Edsinger-Gonzales E."/>
            <person name="Havlak P."/>
            <person name="Kuo D.-H."/>
            <person name="Larsson T."/>
            <person name="Lv J."/>
            <person name="Arendt D."/>
            <person name="Savage R."/>
            <person name="Osoegawa K."/>
            <person name="de Jong P."/>
            <person name="Lindberg D.R."/>
            <person name="Seaver E.C."/>
            <person name="Weisblat D.A."/>
            <person name="Putnam N.H."/>
            <person name="Grigoriev I.V."/>
            <person name="Rokhsar D.S."/>
        </authorList>
    </citation>
    <scope>NUCLEOTIDE SEQUENCE</scope>
    <source>
        <strain evidence="4">I ESC-2004</strain>
    </source>
</reference>
<keyword evidence="1" id="KW-0812">Transmembrane</keyword>
<reference evidence="3" key="3">
    <citation type="submission" date="2015-06" db="UniProtKB">
        <authorList>
            <consortium name="EnsemblMetazoa"/>
        </authorList>
    </citation>
    <scope>IDENTIFICATION</scope>
</reference>
<evidence type="ECO:0000256" key="1">
    <source>
        <dbReference type="SAM" id="Phobius"/>
    </source>
</evidence>
<proteinExistence type="predicted"/>
<protein>
    <submittedName>
        <fullName evidence="2 3">Uncharacterized protein</fullName>
    </submittedName>
</protein>
<dbReference type="HOGENOM" id="CLU_1361568_0_0_1"/>
<sequence>MRSAWMWFGLSVVCLVLGLILVLVFIVLFIVPSVTSSAVINTQCHVESVQIGNASLSDKNTSCPVVVVSFTMQDGRRRKGLLYKSAMRQREDVTDKKCYCDNCQLQSEETFGMHTRLSTSSVYTGGVVKCQYFVTSSGHPRMHSMVLLNVMLWPTLVFISGFVGIFFTCIHLAKDDCRFQQHSPSQAKNFEGF</sequence>
<dbReference type="EMBL" id="KB310915">
    <property type="protein sequence ID" value="ELT90445.1"/>
    <property type="molecule type" value="Genomic_DNA"/>
</dbReference>
<evidence type="ECO:0000313" key="2">
    <source>
        <dbReference type="EMBL" id="ELT90445.1"/>
    </source>
</evidence>
<organism evidence="2">
    <name type="scientific">Capitella teleta</name>
    <name type="common">Polychaete worm</name>
    <dbReference type="NCBI Taxonomy" id="283909"/>
    <lineage>
        <taxon>Eukaryota</taxon>
        <taxon>Metazoa</taxon>
        <taxon>Spiralia</taxon>
        <taxon>Lophotrochozoa</taxon>
        <taxon>Annelida</taxon>
        <taxon>Polychaeta</taxon>
        <taxon>Sedentaria</taxon>
        <taxon>Scolecida</taxon>
        <taxon>Capitellidae</taxon>
        <taxon>Capitella</taxon>
    </lineage>
</organism>